<evidence type="ECO:0000256" key="7">
    <source>
        <dbReference type="RuleBase" id="RU367151"/>
    </source>
</evidence>
<evidence type="ECO:0000313" key="11">
    <source>
        <dbReference type="Proteomes" id="UP000319731"/>
    </source>
</evidence>
<dbReference type="EMBL" id="QEAO01000033">
    <property type="protein sequence ID" value="TPX32188.1"/>
    <property type="molecule type" value="Genomic_DNA"/>
</dbReference>
<dbReference type="PANTHER" id="PTHR11455">
    <property type="entry name" value="CRYPTOCHROME"/>
    <property type="match status" value="1"/>
</dbReference>
<gene>
    <name evidence="10" type="ORF">SmJEL517_g04615</name>
</gene>
<comment type="similarity">
    <text evidence="1 7">Belongs to the DNA photolyase class-1 family.</text>
</comment>
<sequence length="525" mass="59907">MAKSVTTAIFWFRNDLRLHDNVPLVASLTDQTSTHLLPIYIFDPRYIDLTRIIPSFTSPKTRHYSIPRTSYHRLKFLIESIDDLKSSLLKHNSSLIIRYGRPEDVIPALVRGLQGDGVKVSGVYCMKEVCSEERDIERRVAERVSVPLVSRHGGSMVAMEDLPFGVQDLSDVYTVFRKRVESLPQMVRPCIPLPHFKPLPPASPHLTSSPHPSKNLTSTLLPVIHPTPPPVPPHTSHPFVGGETSALSRLNNYLFETHAVSTYKQTRNGLMGDAYSTKFSSFLAHGNISPRKIYEELKRYEAVYGECEGAYWVVFELLWRDYFRLISLKYTTVLFHPYSLRGTPPPNATTWSKSATSPHAVAFMEGRTGVPFVDAGVREMLQTGYTSNRTRQNLASFLTKDLFIDWRLGAEFFESWLVDYDCSSNYGNWSYAAGIGNDPREERKFNVIKQAWDYDKNGDYVRMWLPELEGVDKAVVHTPWKSVLPASVYPRPIVMAKEWDRHSGRGLEKRGGDERKKENKPRIKK</sequence>
<dbReference type="InterPro" id="IPR036155">
    <property type="entry name" value="Crypto/Photolyase_N_sf"/>
</dbReference>
<evidence type="ECO:0000313" key="10">
    <source>
        <dbReference type="EMBL" id="TPX32188.1"/>
    </source>
</evidence>
<dbReference type="AlphaFoldDB" id="A0A507BYI9"/>
<evidence type="ECO:0000256" key="2">
    <source>
        <dbReference type="ARBA" id="ARBA00022630"/>
    </source>
</evidence>
<evidence type="ECO:0000256" key="8">
    <source>
        <dbReference type="SAM" id="MobiDB-lite"/>
    </source>
</evidence>
<dbReference type="Gene3D" id="1.25.40.80">
    <property type="match status" value="1"/>
</dbReference>
<dbReference type="GO" id="GO:0000719">
    <property type="term" value="P:photoreactive repair"/>
    <property type="evidence" value="ECO:0007669"/>
    <property type="project" value="TreeGrafter"/>
</dbReference>
<dbReference type="SUPFAM" id="SSF48173">
    <property type="entry name" value="Cryptochrome/photolyase FAD-binding domain"/>
    <property type="match status" value="1"/>
</dbReference>
<dbReference type="InterPro" id="IPR002081">
    <property type="entry name" value="Cryptochrome/DNA_photolyase_1"/>
</dbReference>
<keyword evidence="3 5" id="KW-0274">FAD</keyword>
<dbReference type="GO" id="GO:0071949">
    <property type="term" value="F:FAD binding"/>
    <property type="evidence" value="ECO:0007669"/>
    <property type="project" value="TreeGrafter"/>
</dbReference>
<dbReference type="NCBIfam" id="TIGR02765">
    <property type="entry name" value="crypto_DASH"/>
    <property type="match status" value="1"/>
</dbReference>
<comment type="function">
    <text evidence="7">May have a photoreceptor function.</text>
</comment>
<dbReference type="InterPro" id="IPR006050">
    <property type="entry name" value="DNA_photolyase_N"/>
</dbReference>
<dbReference type="SUPFAM" id="SSF52425">
    <property type="entry name" value="Cryptochrome/photolyase, N-terminal domain"/>
    <property type="match status" value="1"/>
</dbReference>
<comment type="cofactor">
    <cofactor evidence="7">
        <name>(6R)-5,10-methylene-5,6,7,8-tetrahydrofolate</name>
        <dbReference type="ChEBI" id="CHEBI:15636"/>
    </cofactor>
    <text evidence="7">Binds 1 5,10-methenyltetrahydrofolate (MTHF) per subunit.</text>
</comment>
<evidence type="ECO:0000256" key="4">
    <source>
        <dbReference type="ARBA" id="ARBA00022991"/>
    </source>
</evidence>
<dbReference type="PANTHER" id="PTHR11455:SF22">
    <property type="entry name" value="CRYPTOCHROME DASH"/>
    <property type="match status" value="1"/>
</dbReference>
<feature type="site" description="Electron transfer via tryptophanyl radical" evidence="6">
    <location>
        <position position="429"/>
    </location>
</feature>
<dbReference type="OrthoDB" id="435881at2759"/>
<evidence type="ECO:0000256" key="6">
    <source>
        <dbReference type="PIRSR" id="PIRSR602081-2"/>
    </source>
</evidence>
<keyword evidence="4 7" id="KW-0157">Chromophore</keyword>
<dbReference type="STRING" id="1806994.A0A507BYI9"/>
<dbReference type="PROSITE" id="PS51645">
    <property type="entry name" value="PHR_CRY_ALPHA_BETA"/>
    <property type="match status" value="1"/>
</dbReference>
<reference evidence="10 11" key="1">
    <citation type="journal article" date="2019" name="Sci. Rep.">
        <title>Comparative genomics of chytrid fungi reveal insights into the obligate biotrophic and pathogenic lifestyle of Synchytrium endobioticum.</title>
        <authorList>
            <person name="van de Vossenberg B.T.L.H."/>
            <person name="Warris S."/>
            <person name="Nguyen H.D.T."/>
            <person name="van Gent-Pelzer M.P.E."/>
            <person name="Joly D.L."/>
            <person name="van de Geest H.C."/>
            <person name="Bonants P.J.M."/>
            <person name="Smith D.S."/>
            <person name="Levesque C.A."/>
            <person name="van der Lee T.A.J."/>
        </authorList>
    </citation>
    <scope>NUCLEOTIDE SEQUENCE [LARGE SCALE GENOMIC DNA]</scope>
    <source>
        <strain evidence="10 11">JEL517</strain>
    </source>
</reference>
<accession>A0A507BYI9</accession>
<dbReference type="Gene3D" id="3.40.50.620">
    <property type="entry name" value="HUPs"/>
    <property type="match status" value="1"/>
</dbReference>
<keyword evidence="2 5" id="KW-0285">Flavoprotein</keyword>
<dbReference type="InterPro" id="IPR014729">
    <property type="entry name" value="Rossmann-like_a/b/a_fold"/>
</dbReference>
<dbReference type="Pfam" id="PF03441">
    <property type="entry name" value="FAD_binding_7"/>
    <property type="match status" value="1"/>
</dbReference>
<keyword evidence="11" id="KW-1185">Reference proteome</keyword>
<evidence type="ECO:0000259" key="9">
    <source>
        <dbReference type="PROSITE" id="PS51645"/>
    </source>
</evidence>
<feature type="region of interest" description="Disordered" evidence="8">
    <location>
        <begin position="504"/>
        <end position="525"/>
    </location>
</feature>
<feature type="binding site" evidence="5">
    <location>
        <begin position="276"/>
        <end position="280"/>
    </location>
    <ligand>
        <name>FAD</name>
        <dbReference type="ChEBI" id="CHEBI:57692"/>
    </ligand>
</feature>
<feature type="site" description="Electron transfer via tryptophanyl radical" evidence="6">
    <location>
        <position position="351"/>
    </location>
</feature>
<feature type="domain" description="Photolyase/cryptochrome alpha/beta" evidence="9">
    <location>
        <begin position="6"/>
        <end position="159"/>
    </location>
</feature>
<feature type="binding site" evidence="5">
    <location>
        <position position="263"/>
    </location>
    <ligand>
        <name>FAD</name>
        <dbReference type="ChEBI" id="CHEBI:57692"/>
    </ligand>
</feature>
<comment type="cofactor">
    <cofactor evidence="5 7">
        <name>FAD</name>
        <dbReference type="ChEBI" id="CHEBI:57692"/>
    </cofactor>
    <text evidence="5 7">Binds 1 FAD per subunit.</text>
</comment>
<dbReference type="InterPro" id="IPR005101">
    <property type="entry name" value="Cryptochr/Photolyase_FAD-bd"/>
</dbReference>
<feature type="binding site" evidence="5">
    <location>
        <begin position="316"/>
        <end position="323"/>
    </location>
    <ligand>
        <name>FAD</name>
        <dbReference type="ChEBI" id="CHEBI:57692"/>
    </ligand>
</feature>
<dbReference type="PRINTS" id="PR00147">
    <property type="entry name" value="DNAPHOTLYASE"/>
</dbReference>
<dbReference type="Pfam" id="PF00875">
    <property type="entry name" value="DNA_photolyase"/>
    <property type="match status" value="1"/>
</dbReference>
<name>A0A507BYI9_9FUNG</name>
<proteinExistence type="inferred from homology"/>
<dbReference type="GO" id="GO:0003904">
    <property type="term" value="F:deoxyribodipyrimidine photo-lyase activity"/>
    <property type="evidence" value="ECO:0007669"/>
    <property type="project" value="TreeGrafter"/>
</dbReference>
<dbReference type="InterPro" id="IPR036134">
    <property type="entry name" value="Crypto/Photolyase_FAD-like_sf"/>
</dbReference>
<evidence type="ECO:0000256" key="1">
    <source>
        <dbReference type="ARBA" id="ARBA00005862"/>
    </source>
</evidence>
<evidence type="ECO:0000256" key="3">
    <source>
        <dbReference type="ARBA" id="ARBA00022827"/>
    </source>
</evidence>
<dbReference type="Proteomes" id="UP000319731">
    <property type="component" value="Unassembled WGS sequence"/>
</dbReference>
<dbReference type="Gene3D" id="1.10.579.10">
    <property type="entry name" value="DNA Cyclobutane Dipyrimidine Photolyase, subunit A, domain 3"/>
    <property type="match status" value="1"/>
</dbReference>
<feature type="binding site" evidence="5">
    <location>
        <begin position="419"/>
        <end position="421"/>
    </location>
    <ligand>
        <name>FAD</name>
        <dbReference type="ChEBI" id="CHEBI:57692"/>
    </ligand>
</feature>
<comment type="caution">
    <text evidence="10">The sequence shown here is derived from an EMBL/GenBank/DDBJ whole genome shotgun (WGS) entry which is preliminary data.</text>
</comment>
<dbReference type="InterPro" id="IPR014133">
    <property type="entry name" value="Cry_DASH"/>
</dbReference>
<dbReference type="GO" id="GO:0003684">
    <property type="term" value="F:damaged DNA binding"/>
    <property type="evidence" value="ECO:0007669"/>
    <property type="project" value="TreeGrafter"/>
</dbReference>
<feature type="site" description="Electron transfer via tryptophanyl radical" evidence="6">
    <location>
        <position position="406"/>
    </location>
</feature>
<dbReference type="RefSeq" id="XP_031023438.1">
    <property type="nucleotide sequence ID" value="XM_031170543.1"/>
</dbReference>
<protein>
    <recommendedName>
        <fullName evidence="7">Cryptochrome DASH</fullName>
    </recommendedName>
</protein>
<dbReference type="GeneID" id="42005840"/>
<organism evidence="10 11">
    <name type="scientific">Synchytrium microbalum</name>
    <dbReference type="NCBI Taxonomy" id="1806994"/>
    <lineage>
        <taxon>Eukaryota</taxon>
        <taxon>Fungi</taxon>
        <taxon>Fungi incertae sedis</taxon>
        <taxon>Chytridiomycota</taxon>
        <taxon>Chytridiomycota incertae sedis</taxon>
        <taxon>Chytridiomycetes</taxon>
        <taxon>Synchytriales</taxon>
        <taxon>Synchytriaceae</taxon>
        <taxon>Synchytrium</taxon>
    </lineage>
</organism>
<evidence type="ECO:0000256" key="5">
    <source>
        <dbReference type="PIRSR" id="PIRSR602081-1"/>
    </source>
</evidence>